<dbReference type="CDD" id="cd16433">
    <property type="entry name" value="CheB"/>
    <property type="match status" value="1"/>
</dbReference>
<comment type="catalytic activity">
    <reaction evidence="3">
        <text>[protein]-L-glutamate 5-O-methyl ester + H2O = L-glutamyl-[protein] + methanol + H(+)</text>
        <dbReference type="Rhea" id="RHEA:23236"/>
        <dbReference type="Rhea" id="RHEA-COMP:10208"/>
        <dbReference type="Rhea" id="RHEA-COMP:10311"/>
        <dbReference type="ChEBI" id="CHEBI:15377"/>
        <dbReference type="ChEBI" id="CHEBI:15378"/>
        <dbReference type="ChEBI" id="CHEBI:17790"/>
        <dbReference type="ChEBI" id="CHEBI:29973"/>
        <dbReference type="ChEBI" id="CHEBI:82795"/>
        <dbReference type="EC" id="3.1.1.61"/>
    </reaction>
</comment>
<feature type="domain" description="CheB-type methylesterase" evidence="5">
    <location>
        <begin position="1"/>
        <end position="190"/>
    </location>
</feature>
<dbReference type="Pfam" id="PF01339">
    <property type="entry name" value="CheB_methylest"/>
    <property type="match status" value="1"/>
</dbReference>
<dbReference type="PANTHER" id="PTHR42872">
    <property type="entry name" value="PROTEIN-GLUTAMATE METHYLESTERASE/PROTEIN-GLUTAMINE GLUTAMINASE"/>
    <property type="match status" value="1"/>
</dbReference>
<evidence type="ECO:0000313" key="6">
    <source>
        <dbReference type="EMBL" id="MFD2420140.1"/>
    </source>
</evidence>
<dbReference type="InterPro" id="IPR011247">
    <property type="entry name" value="Chemotax_prot-Glu_Me-esterase"/>
</dbReference>
<evidence type="ECO:0000256" key="2">
    <source>
        <dbReference type="ARBA" id="ARBA00039140"/>
    </source>
</evidence>
<keyword evidence="1 4" id="KW-0378">Hydrolase</keyword>
<feature type="active site" evidence="4">
    <location>
        <position position="40"/>
    </location>
</feature>
<protein>
    <recommendedName>
        <fullName evidence="2">protein-glutamate methylesterase</fullName>
        <ecNumber evidence="2">3.1.1.61</ecNumber>
    </recommendedName>
</protein>
<evidence type="ECO:0000256" key="1">
    <source>
        <dbReference type="ARBA" id="ARBA00022801"/>
    </source>
</evidence>
<dbReference type="InterPro" id="IPR000673">
    <property type="entry name" value="Sig_transdc_resp-reg_Me-estase"/>
</dbReference>
<dbReference type="Gene3D" id="3.40.50.180">
    <property type="entry name" value="Methylesterase CheB, C-terminal domain"/>
    <property type="match status" value="1"/>
</dbReference>
<dbReference type="PANTHER" id="PTHR42872:SF6">
    <property type="entry name" value="PROTEIN-GLUTAMATE METHYLESTERASE_PROTEIN-GLUTAMINE GLUTAMINASE"/>
    <property type="match status" value="1"/>
</dbReference>
<keyword evidence="7" id="KW-1185">Reference proteome</keyword>
<reference evidence="7" key="1">
    <citation type="journal article" date="2019" name="Int. J. Syst. Evol. Microbiol.">
        <title>The Global Catalogue of Microorganisms (GCM) 10K type strain sequencing project: providing services to taxonomists for standard genome sequencing and annotation.</title>
        <authorList>
            <consortium name="The Broad Institute Genomics Platform"/>
            <consortium name="The Broad Institute Genome Sequencing Center for Infectious Disease"/>
            <person name="Wu L."/>
            <person name="Ma J."/>
        </authorList>
    </citation>
    <scope>NUCLEOTIDE SEQUENCE [LARGE SCALE GENOMIC DNA]</scope>
    <source>
        <strain evidence="7">CGMCC 4.7645</strain>
    </source>
</reference>
<dbReference type="Proteomes" id="UP001597417">
    <property type="component" value="Unassembled WGS sequence"/>
</dbReference>
<proteinExistence type="predicted"/>
<sequence>MERPRDLVVVGASAGGVEALRDLVAGLPADFAGSVLVVLHLPPGGASALPAILRRSGPLPVTSARHGEQVKHGHIYTAPPDHHLLVDDTTIQLTHGPTENGHRPAIDTLFRSAARSRGPAATGVVLSGALDDGTTGLELIKARGGLAGVQEPEDALYRGMPDNALARVRMDFILPAKEMGPTLAVYVREMVDIDGTATLSEIDEAEVLASVSGLSPPNGGPEVVEVSKPSGLACPDCQGVLFSLDGRDTRYRCRVGHAWTAQALFEQQSREVEQALWAALRALEEQRDLATRMSHDADERGFPLVADRYRRHREERSHAVEVLRRFLYEGLTPPGKDTAGETA</sequence>
<organism evidence="6 7">
    <name type="scientific">Amycolatopsis pigmentata</name>
    <dbReference type="NCBI Taxonomy" id="450801"/>
    <lineage>
        <taxon>Bacteria</taxon>
        <taxon>Bacillati</taxon>
        <taxon>Actinomycetota</taxon>
        <taxon>Actinomycetes</taxon>
        <taxon>Pseudonocardiales</taxon>
        <taxon>Pseudonocardiaceae</taxon>
        <taxon>Amycolatopsis</taxon>
    </lineage>
</organism>
<comment type="caution">
    <text evidence="6">The sequence shown here is derived from an EMBL/GenBank/DDBJ whole genome shotgun (WGS) entry which is preliminary data.</text>
</comment>
<dbReference type="InterPro" id="IPR035909">
    <property type="entry name" value="CheB_C"/>
</dbReference>
<dbReference type="SUPFAM" id="SSF52738">
    <property type="entry name" value="Methylesterase CheB, C-terminal domain"/>
    <property type="match status" value="1"/>
</dbReference>
<dbReference type="RefSeq" id="WP_378268169.1">
    <property type="nucleotide sequence ID" value="NZ_JBHUKR010000017.1"/>
</dbReference>
<accession>A0ABW5FZP0</accession>
<evidence type="ECO:0000256" key="3">
    <source>
        <dbReference type="ARBA" id="ARBA00048267"/>
    </source>
</evidence>
<name>A0ABW5FZP0_9PSEU</name>
<dbReference type="EMBL" id="JBHUKR010000017">
    <property type="protein sequence ID" value="MFD2420140.1"/>
    <property type="molecule type" value="Genomic_DNA"/>
</dbReference>
<gene>
    <name evidence="6" type="ORF">ACFSXZ_27800</name>
</gene>
<dbReference type="PROSITE" id="PS50122">
    <property type="entry name" value="CHEB"/>
    <property type="match status" value="1"/>
</dbReference>
<evidence type="ECO:0000256" key="4">
    <source>
        <dbReference type="PROSITE-ProRule" id="PRU00050"/>
    </source>
</evidence>
<dbReference type="EC" id="3.1.1.61" evidence="2"/>
<feature type="active site" evidence="4">
    <location>
        <position position="13"/>
    </location>
</feature>
<evidence type="ECO:0000313" key="7">
    <source>
        <dbReference type="Proteomes" id="UP001597417"/>
    </source>
</evidence>
<dbReference type="PIRSF" id="PIRSF036461">
    <property type="entry name" value="Chmtx_methlestr"/>
    <property type="match status" value="1"/>
</dbReference>
<keyword evidence="4" id="KW-0145">Chemotaxis</keyword>
<evidence type="ECO:0000259" key="5">
    <source>
        <dbReference type="PROSITE" id="PS50122"/>
    </source>
</evidence>
<feature type="active site" evidence="4">
    <location>
        <position position="132"/>
    </location>
</feature>